<keyword evidence="2" id="KW-1185">Reference proteome</keyword>
<dbReference type="InterPro" id="IPR011004">
    <property type="entry name" value="Trimer_LpxA-like_sf"/>
</dbReference>
<sequence length="97" mass="9836">MYLACNAVVTGDVILGRDVNLWYGAVVRGDVARITLADTVNIQDGAIVHCDFGVPQVVEPGVVVGHAAVLHGARVGAGTLVGIGAKLLSSSDIGRSA</sequence>
<comment type="caution">
    <text evidence="1">The sequence shown here is derived from an EMBL/GenBank/DDBJ whole genome shotgun (WGS) entry which is preliminary data.</text>
</comment>
<organism evidence="1 2">
    <name type="scientific">Fimbriiglobus ruber</name>
    <dbReference type="NCBI Taxonomy" id="1908690"/>
    <lineage>
        <taxon>Bacteria</taxon>
        <taxon>Pseudomonadati</taxon>
        <taxon>Planctomycetota</taxon>
        <taxon>Planctomycetia</taxon>
        <taxon>Gemmatales</taxon>
        <taxon>Gemmataceae</taxon>
        <taxon>Fimbriiglobus</taxon>
    </lineage>
</organism>
<dbReference type="PANTHER" id="PTHR13061:SF29">
    <property type="entry name" value="GAMMA CARBONIC ANHYDRASE-LIKE 1, MITOCHONDRIAL-RELATED"/>
    <property type="match status" value="1"/>
</dbReference>
<dbReference type="Proteomes" id="UP000214646">
    <property type="component" value="Unassembled WGS sequence"/>
</dbReference>
<dbReference type="InterPro" id="IPR050484">
    <property type="entry name" value="Transf_Hexapept/Carb_Anhydrase"/>
</dbReference>
<evidence type="ECO:0000313" key="1">
    <source>
        <dbReference type="EMBL" id="OWK35900.1"/>
    </source>
</evidence>
<dbReference type="PANTHER" id="PTHR13061">
    <property type="entry name" value="DYNACTIN SUBUNIT P25"/>
    <property type="match status" value="1"/>
</dbReference>
<proteinExistence type="predicted"/>
<dbReference type="EMBL" id="NIDE01000017">
    <property type="protein sequence ID" value="OWK35900.1"/>
    <property type="molecule type" value="Genomic_DNA"/>
</dbReference>
<dbReference type="AlphaFoldDB" id="A0A225D2T3"/>
<dbReference type="Gene3D" id="2.160.10.10">
    <property type="entry name" value="Hexapeptide repeat proteins"/>
    <property type="match status" value="1"/>
</dbReference>
<protein>
    <submittedName>
        <fullName evidence="1">Carbonic anhydrase</fullName>
    </submittedName>
</protein>
<accession>A0A225D2T3</accession>
<reference evidence="2" key="1">
    <citation type="submission" date="2017-06" db="EMBL/GenBank/DDBJ databases">
        <title>Genome analysis of Fimbriiglobus ruber SP5, the first member of the order Planctomycetales with confirmed chitinolytic capability.</title>
        <authorList>
            <person name="Ravin N.V."/>
            <person name="Rakitin A.L."/>
            <person name="Ivanova A.A."/>
            <person name="Beletsky A.V."/>
            <person name="Kulichevskaya I.S."/>
            <person name="Mardanov A.V."/>
            <person name="Dedysh S.N."/>
        </authorList>
    </citation>
    <scope>NUCLEOTIDE SEQUENCE [LARGE SCALE GENOMIC DNA]</scope>
    <source>
        <strain evidence="2">SP5</strain>
    </source>
</reference>
<evidence type="ECO:0000313" key="2">
    <source>
        <dbReference type="Proteomes" id="UP000214646"/>
    </source>
</evidence>
<name>A0A225D2T3_9BACT</name>
<dbReference type="SUPFAM" id="SSF51161">
    <property type="entry name" value="Trimeric LpxA-like enzymes"/>
    <property type="match status" value="1"/>
</dbReference>
<gene>
    <name evidence="1" type="ORF">FRUB_08463</name>
</gene>